<dbReference type="EMBL" id="LUUJ01000103">
    <property type="protein sequence ID" value="OAI13065.1"/>
    <property type="molecule type" value="Genomic_DNA"/>
</dbReference>
<organism evidence="2 3">
    <name type="scientific">Methylomonas koyamae</name>
    <dbReference type="NCBI Taxonomy" id="702114"/>
    <lineage>
        <taxon>Bacteria</taxon>
        <taxon>Pseudomonadati</taxon>
        <taxon>Pseudomonadota</taxon>
        <taxon>Gammaproteobacteria</taxon>
        <taxon>Methylococcales</taxon>
        <taxon>Methylococcaceae</taxon>
        <taxon>Methylomonas</taxon>
    </lineage>
</organism>
<evidence type="ECO:0000313" key="3">
    <source>
        <dbReference type="Proteomes" id="UP000077857"/>
    </source>
</evidence>
<reference evidence="2 3" key="1">
    <citation type="submission" date="2016-03" db="EMBL/GenBank/DDBJ databases">
        <authorList>
            <person name="Ploux O."/>
        </authorList>
    </citation>
    <scope>NUCLEOTIDE SEQUENCE [LARGE SCALE GENOMIC DNA]</scope>
    <source>
        <strain evidence="2 3">R-45378</strain>
    </source>
</reference>
<evidence type="ECO:0000256" key="1">
    <source>
        <dbReference type="SAM" id="Phobius"/>
    </source>
</evidence>
<dbReference type="Pfam" id="PF13994">
    <property type="entry name" value="PgaD"/>
    <property type="match status" value="1"/>
</dbReference>
<keyword evidence="1" id="KW-1133">Transmembrane helix</keyword>
<dbReference type="RefSeq" id="WP_064041641.1">
    <property type="nucleotide sequence ID" value="NZ_LUUJ01000103.1"/>
</dbReference>
<proteinExistence type="predicted"/>
<dbReference type="InterPro" id="IPR023829">
    <property type="entry name" value="PGA_PgaD"/>
</dbReference>
<accession>A0A177N5D7</accession>
<evidence type="ECO:0008006" key="4">
    <source>
        <dbReference type="Google" id="ProtNLM"/>
    </source>
</evidence>
<protein>
    <recommendedName>
        <fullName evidence="4">Poly-beta-1,6-N-acetyl-D-glucosamine biosynthesis protein PgaD</fullName>
    </recommendedName>
</protein>
<gene>
    <name evidence="2" type="ORF">A1507_18085</name>
</gene>
<dbReference type="AlphaFoldDB" id="A0A177N5D7"/>
<comment type="caution">
    <text evidence="2">The sequence shown here is derived from an EMBL/GenBank/DDBJ whole genome shotgun (WGS) entry which is preliminary data.</text>
</comment>
<sequence length="145" mass="16397">MKEIIINQPHLQSFGQKCGSAFMALVSWLLWLYFLWPLLTLAGWLMGLKSLSDEIRWFGGYKTLLELLALYGEIVLAIALFWLCWTLLLSWRHSVVAPKRTAPVTDQQLAVAFKVDLAGLGQARTGKKLTVHFDEQAGITAIRHD</sequence>
<keyword evidence="1" id="KW-0812">Transmembrane</keyword>
<dbReference type="NCBIfam" id="TIGR03940">
    <property type="entry name" value="PGA_PgaD"/>
    <property type="match status" value="1"/>
</dbReference>
<dbReference type="Proteomes" id="UP000077857">
    <property type="component" value="Unassembled WGS sequence"/>
</dbReference>
<evidence type="ECO:0000313" key="2">
    <source>
        <dbReference type="EMBL" id="OAI13065.1"/>
    </source>
</evidence>
<name>A0A177N5D7_9GAMM</name>
<feature type="transmembrane region" description="Helical" evidence="1">
    <location>
        <begin position="21"/>
        <end position="47"/>
    </location>
</feature>
<keyword evidence="1" id="KW-0472">Membrane</keyword>
<dbReference type="OrthoDB" id="5782986at2"/>
<dbReference type="GO" id="GO:0043709">
    <property type="term" value="P:cell adhesion involved in single-species biofilm formation"/>
    <property type="evidence" value="ECO:0007669"/>
    <property type="project" value="InterPro"/>
</dbReference>
<feature type="transmembrane region" description="Helical" evidence="1">
    <location>
        <begin position="67"/>
        <end position="91"/>
    </location>
</feature>